<comment type="similarity">
    <text evidence="1">Belongs to the aldo/keto reductase family.</text>
</comment>
<dbReference type="Proteomes" id="UP000694569">
    <property type="component" value="Unplaced"/>
</dbReference>
<evidence type="ECO:0000256" key="4">
    <source>
        <dbReference type="PIRSR" id="PIRSR000097-2"/>
    </source>
</evidence>
<name>A0A8C5WFZ1_9ANUR</name>
<dbReference type="Pfam" id="PF00248">
    <property type="entry name" value="Aldo_ket_red"/>
    <property type="match status" value="1"/>
</dbReference>
<accession>A0A8C5WFZ1</accession>
<keyword evidence="8" id="KW-1185">Reference proteome</keyword>
<organism evidence="7 8">
    <name type="scientific">Leptobrachium leishanense</name>
    <name type="common">Leishan spiny toad</name>
    <dbReference type="NCBI Taxonomy" id="445787"/>
    <lineage>
        <taxon>Eukaryota</taxon>
        <taxon>Metazoa</taxon>
        <taxon>Chordata</taxon>
        <taxon>Craniata</taxon>
        <taxon>Vertebrata</taxon>
        <taxon>Euteleostomi</taxon>
        <taxon>Amphibia</taxon>
        <taxon>Batrachia</taxon>
        <taxon>Anura</taxon>
        <taxon>Pelobatoidea</taxon>
        <taxon>Megophryidae</taxon>
        <taxon>Leptobrachium</taxon>
    </lineage>
</organism>
<dbReference type="PRINTS" id="PR00069">
    <property type="entry name" value="ALDKETRDTASE"/>
</dbReference>
<dbReference type="Gene3D" id="3.20.20.100">
    <property type="entry name" value="NADP-dependent oxidoreductase domain"/>
    <property type="match status" value="1"/>
</dbReference>
<feature type="active site" description="Proton donor" evidence="3">
    <location>
        <position position="77"/>
    </location>
</feature>
<evidence type="ECO:0000256" key="5">
    <source>
        <dbReference type="PIRSR" id="PIRSR000097-3"/>
    </source>
</evidence>
<dbReference type="GO" id="GO:0016616">
    <property type="term" value="F:oxidoreductase activity, acting on the CH-OH group of donors, NAD or NADP as acceptor"/>
    <property type="evidence" value="ECO:0007669"/>
    <property type="project" value="UniProtKB-ARBA"/>
</dbReference>
<reference evidence="7" key="2">
    <citation type="submission" date="2025-09" db="UniProtKB">
        <authorList>
            <consortium name="Ensembl"/>
        </authorList>
    </citation>
    <scope>IDENTIFICATION</scope>
</reference>
<evidence type="ECO:0000313" key="7">
    <source>
        <dbReference type="Ensembl" id="ENSLLEP00000035281.1"/>
    </source>
</evidence>
<feature type="site" description="Lowers pKa of active site Tyr" evidence="5">
    <location>
        <position position="106"/>
    </location>
</feature>
<dbReference type="InterPro" id="IPR036812">
    <property type="entry name" value="NAD(P)_OxRdtase_dom_sf"/>
</dbReference>
<reference evidence="7" key="1">
    <citation type="submission" date="2025-08" db="UniProtKB">
        <authorList>
            <consortium name="Ensembl"/>
        </authorList>
    </citation>
    <scope>IDENTIFICATION</scope>
</reference>
<dbReference type="InterPro" id="IPR023210">
    <property type="entry name" value="NADP_OxRdtase_dom"/>
</dbReference>
<dbReference type="Ensembl" id="ENSLLET00000036618.1">
    <property type="protein sequence ID" value="ENSLLEP00000035281.1"/>
    <property type="gene ID" value="ENSLLEG00000022249.1"/>
</dbReference>
<sequence length="319" mass="36613">MLQRLEKTMLQEKVFMGETQDMAVNSDAYITLNDGNKIPVIGFGTYEPKNVSKHLTEDATKIAIEIGYRHIDSAFIYGNEAEVGRAIRAKIADGTVKRKDIFYTGKLWSTFHSPDLVRPALEKSLQELQLDYMDLFLIHLPFGLKALEQCKDAGLVKSLGVSNFSRKQLEVILNKHGLKHKPVCNQVECHIYLNQKKMFDFCKSEEIVLVGHSMLGTSRDEKWINKDAPVLLEDPVLKAIAKKHNKSPAQVAFRYHLQRDMVILAKSFTPARIKENFQVFDFQLTPEDMETLKGLNQNLRYIPATLFEKHPDFPFHDQY</sequence>
<feature type="domain" description="NADP-dependent oxidoreductase" evidence="6">
    <location>
        <begin position="41"/>
        <end position="296"/>
    </location>
</feature>
<evidence type="ECO:0000256" key="1">
    <source>
        <dbReference type="ARBA" id="ARBA00007905"/>
    </source>
</evidence>
<dbReference type="PROSITE" id="PS00063">
    <property type="entry name" value="ALDOKETO_REDUCTASE_3"/>
    <property type="match status" value="1"/>
</dbReference>
<dbReference type="AlphaFoldDB" id="A0A8C5WFZ1"/>
<dbReference type="PROSITE" id="PS00798">
    <property type="entry name" value="ALDOKETO_REDUCTASE_1"/>
    <property type="match status" value="1"/>
</dbReference>
<keyword evidence="2" id="KW-0560">Oxidoreductase</keyword>
<evidence type="ECO:0000256" key="3">
    <source>
        <dbReference type="PIRSR" id="PIRSR000097-1"/>
    </source>
</evidence>
<proteinExistence type="inferred from homology"/>
<evidence type="ECO:0000256" key="2">
    <source>
        <dbReference type="ARBA" id="ARBA00023002"/>
    </source>
</evidence>
<dbReference type="GeneTree" id="ENSGT00940000153677"/>
<evidence type="ECO:0000259" key="6">
    <source>
        <dbReference type="Pfam" id="PF00248"/>
    </source>
</evidence>
<dbReference type="FunFam" id="3.20.20.100:FF:000002">
    <property type="entry name" value="2,5-diketo-D-gluconic acid reductase A"/>
    <property type="match status" value="1"/>
</dbReference>
<dbReference type="InterPro" id="IPR020471">
    <property type="entry name" value="AKR"/>
</dbReference>
<dbReference type="PIRSF" id="PIRSF000097">
    <property type="entry name" value="AKR"/>
    <property type="match status" value="1"/>
</dbReference>
<dbReference type="InterPro" id="IPR018170">
    <property type="entry name" value="Aldo/ket_reductase_CS"/>
</dbReference>
<feature type="binding site" evidence="4">
    <location>
        <position position="139"/>
    </location>
    <ligand>
        <name>substrate</name>
    </ligand>
</feature>
<protein>
    <recommendedName>
        <fullName evidence="6">NADP-dependent oxidoreductase domain-containing protein</fullName>
    </recommendedName>
</protein>
<dbReference type="SUPFAM" id="SSF51430">
    <property type="entry name" value="NAD(P)-linked oxidoreductase"/>
    <property type="match status" value="1"/>
</dbReference>
<dbReference type="PROSITE" id="PS00062">
    <property type="entry name" value="ALDOKETO_REDUCTASE_2"/>
    <property type="match status" value="1"/>
</dbReference>
<dbReference type="PANTHER" id="PTHR11732">
    <property type="entry name" value="ALDO/KETO REDUCTASE"/>
    <property type="match status" value="1"/>
</dbReference>
<evidence type="ECO:0000313" key="8">
    <source>
        <dbReference type="Proteomes" id="UP000694569"/>
    </source>
</evidence>